<dbReference type="GO" id="GO:0008889">
    <property type="term" value="F:glycerophosphodiester phosphodiesterase activity"/>
    <property type="evidence" value="ECO:0007669"/>
    <property type="project" value="TreeGrafter"/>
</dbReference>
<dbReference type="GO" id="GO:0006644">
    <property type="term" value="P:phospholipid metabolic process"/>
    <property type="evidence" value="ECO:0007669"/>
    <property type="project" value="TreeGrafter"/>
</dbReference>
<dbReference type="InterPro" id="IPR029058">
    <property type="entry name" value="AB_hydrolase_fold"/>
</dbReference>
<gene>
    <name evidence="2" type="ordered locus">Runsl_2747</name>
</gene>
<dbReference type="Gene3D" id="3.40.50.1820">
    <property type="entry name" value="alpha/beta hydrolase"/>
    <property type="match status" value="1"/>
</dbReference>
<reference evidence="2 3" key="2">
    <citation type="journal article" date="2012" name="Stand. Genomic Sci.">
        <title>Complete genome sequence of the aquatic bacterium Runella slithyformis type strain (LSU 4(T)).</title>
        <authorList>
            <person name="Copeland A."/>
            <person name="Zhang X."/>
            <person name="Misra M."/>
            <person name="Lapidus A."/>
            <person name="Nolan M."/>
            <person name="Lucas S."/>
            <person name="Deshpande S."/>
            <person name="Cheng J.F."/>
            <person name="Tapia R."/>
            <person name="Goodwin L.A."/>
            <person name="Pitluck S."/>
            <person name="Liolios K."/>
            <person name="Pagani I."/>
            <person name="Ivanova N."/>
            <person name="Mikhailova N."/>
            <person name="Pati A."/>
            <person name="Chen A."/>
            <person name="Palaniappan K."/>
            <person name="Land M."/>
            <person name="Hauser L."/>
            <person name="Pan C."/>
            <person name="Jeffries C.D."/>
            <person name="Detter J.C."/>
            <person name="Brambilla E.M."/>
            <person name="Rohde M."/>
            <person name="Djao O.D."/>
            <person name="Goker M."/>
            <person name="Sikorski J."/>
            <person name="Tindall B.J."/>
            <person name="Woyke T."/>
            <person name="Bristow J."/>
            <person name="Eisen J.A."/>
            <person name="Markowitz V."/>
            <person name="Hugenholtz P."/>
            <person name="Kyrpides N.C."/>
            <person name="Klenk H.P."/>
            <person name="Mavromatis K."/>
        </authorList>
    </citation>
    <scope>NUCLEOTIDE SEQUENCE [LARGE SCALE GENOMIC DNA]</scope>
    <source>
        <strain evidence="3">ATCC 29530 / DSM 19594 / LMG 11500 / NCIMB 11436 / LSU 4</strain>
    </source>
</reference>
<dbReference type="InterPro" id="IPR049492">
    <property type="entry name" value="BD-FAE-like_dom"/>
</dbReference>
<sequence>MYPRACMSLLYTFPKSLVKVTFYMIKYLSAFLLLIAAVMGIGSTYGQTSLAPLPTSTNKFVVIAHRGNHVNVPENSLASYEEAIKSGADYAEIDLRTSKDGILMIHHDGTVDRMTNGTGDVKAKTWAELSQLQLKSPKAGDATVYRIPTFREVLKLCKNRINIYLDFKDADVAETSKQIREEGMEKQIVVYLNKVPYYKQWRSVAPQIPLMTSLLADVKNSQQLKFFLGQVKVEVLDNIGEQDMVQTAQQEGVAVWLDVQSPSEGKEAWDSALTKGVQGVQTDNPEALVNYLKANGWRDGVAKTAVNVPKKPAYQTLKDVAYGYAENNENTFDAYIPENHTPETKVIVYIHGGSWSRGDKSEFPKQLIDELVGEKRYILVSMNYRLVKGDKNRFPAQIEDVKKVIAFLSTQSKRYRFNGNEFALMGGSAGAHLAMLYAYAHDPYKQVKTVVNLWGPTDLTDKSVRADGSDANNTVIRFLGEADPKAKICVDASPLQHLTKETGVPTISFHGMEDPLVNVSQAENLHKKLQSLGILSQLELYPNEKHGMSASAAVDVFEKMVKWLEKQYPVVK</sequence>
<dbReference type="GO" id="GO:0006580">
    <property type="term" value="P:ethanolamine metabolic process"/>
    <property type="evidence" value="ECO:0007669"/>
    <property type="project" value="TreeGrafter"/>
</dbReference>
<dbReference type="KEGG" id="rsi:Runsl_2747"/>
<dbReference type="Proteomes" id="UP000000493">
    <property type="component" value="Chromosome"/>
</dbReference>
<feature type="domain" description="GP-PDE" evidence="1">
    <location>
        <begin position="60"/>
        <end position="292"/>
    </location>
</feature>
<evidence type="ECO:0000313" key="3">
    <source>
        <dbReference type="Proteomes" id="UP000000493"/>
    </source>
</evidence>
<dbReference type="Pfam" id="PF03009">
    <property type="entry name" value="GDPD"/>
    <property type="match status" value="1"/>
</dbReference>
<dbReference type="Gene3D" id="3.20.20.190">
    <property type="entry name" value="Phosphatidylinositol (PI) phosphodiesterase"/>
    <property type="match status" value="1"/>
</dbReference>
<dbReference type="AlphaFoldDB" id="A0A7U3ZKZ5"/>
<dbReference type="SUPFAM" id="SSF51695">
    <property type="entry name" value="PLC-like phosphodiesterases"/>
    <property type="match status" value="1"/>
</dbReference>
<dbReference type="GO" id="GO:0005886">
    <property type="term" value="C:plasma membrane"/>
    <property type="evidence" value="ECO:0007669"/>
    <property type="project" value="TreeGrafter"/>
</dbReference>
<reference evidence="3" key="1">
    <citation type="submission" date="2011-06" db="EMBL/GenBank/DDBJ databases">
        <title>The complete genome of chromosome of Runella slithyformis DSM 19594.</title>
        <authorList>
            <consortium name="US DOE Joint Genome Institute (JGI-PGF)"/>
            <person name="Lucas S."/>
            <person name="Han J."/>
            <person name="Lapidus A."/>
            <person name="Bruce D."/>
            <person name="Goodwin L."/>
            <person name="Pitluck S."/>
            <person name="Peters L."/>
            <person name="Kyrpides N."/>
            <person name="Mavromatis K."/>
            <person name="Ivanova N."/>
            <person name="Ovchinnikova G."/>
            <person name="Zhang X."/>
            <person name="Misra M."/>
            <person name="Detter J.C."/>
            <person name="Tapia R."/>
            <person name="Han C."/>
            <person name="Land M."/>
            <person name="Hauser L."/>
            <person name="Markowitz V."/>
            <person name="Cheng J.-F."/>
            <person name="Hugenholtz P."/>
            <person name="Woyke T."/>
            <person name="Wu D."/>
            <person name="Tindall B."/>
            <person name="Faehrich R."/>
            <person name="Brambilla E."/>
            <person name="Klenk H.-P."/>
            <person name="Eisen J.A."/>
        </authorList>
    </citation>
    <scope>NUCLEOTIDE SEQUENCE [LARGE SCALE GENOMIC DNA]</scope>
    <source>
        <strain evidence="3">ATCC 29530 / DSM 19594 / LMG 11500 / NCIMB 11436 / LSU 4</strain>
    </source>
</reference>
<evidence type="ECO:0000313" key="2">
    <source>
        <dbReference type="EMBL" id="AEI49144.1"/>
    </source>
</evidence>
<dbReference type="Pfam" id="PF20434">
    <property type="entry name" value="BD-FAE"/>
    <property type="match status" value="1"/>
</dbReference>
<accession>A0A7U3ZKZ5</accession>
<dbReference type="CDD" id="cd08566">
    <property type="entry name" value="GDPD_AtGDE_like"/>
    <property type="match status" value="1"/>
</dbReference>
<dbReference type="PANTHER" id="PTHR46320:SF1">
    <property type="entry name" value="GLYCEROPHOSPHODIESTER PHOSPHODIESTERASE 1"/>
    <property type="match status" value="1"/>
</dbReference>
<organism evidence="2 3">
    <name type="scientific">Runella slithyformis (strain ATCC 29530 / DSM 19594 / LMG 11500 / NCIMB 11436 / LSU 4)</name>
    <dbReference type="NCBI Taxonomy" id="761193"/>
    <lineage>
        <taxon>Bacteria</taxon>
        <taxon>Pseudomonadati</taxon>
        <taxon>Bacteroidota</taxon>
        <taxon>Cytophagia</taxon>
        <taxon>Cytophagales</taxon>
        <taxon>Spirosomataceae</taxon>
        <taxon>Runella</taxon>
    </lineage>
</organism>
<proteinExistence type="predicted"/>
<keyword evidence="3" id="KW-1185">Reference proteome</keyword>
<dbReference type="PANTHER" id="PTHR46320">
    <property type="entry name" value="GLYCEROPHOSPHODIESTER PHOSPHODIESTERASE 1"/>
    <property type="match status" value="1"/>
</dbReference>
<dbReference type="EMBL" id="CP002859">
    <property type="protein sequence ID" value="AEI49144.1"/>
    <property type="molecule type" value="Genomic_DNA"/>
</dbReference>
<evidence type="ECO:0000259" key="1">
    <source>
        <dbReference type="PROSITE" id="PS51704"/>
    </source>
</evidence>
<dbReference type="SUPFAM" id="SSF53474">
    <property type="entry name" value="alpha/beta-Hydrolases"/>
    <property type="match status" value="1"/>
</dbReference>
<dbReference type="InterPro" id="IPR030395">
    <property type="entry name" value="GP_PDE_dom"/>
</dbReference>
<dbReference type="GO" id="GO:0070291">
    <property type="term" value="P:N-acylethanolamine metabolic process"/>
    <property type="evidence" value="ECO:0007669"/>
    <property type="project" value="TreeGrafter"/>
</dbReference>
<dbReference type="PROSITE" id="PS51704">
    <property type="entry name" value="GP_PDE"/>
    <property type="match status" value="1"/>
</dbReference>
<name>A0A7U3ZKZ5_RUNSL</name>
<protein>
    <submittedName>
        <fullName evidence="2">Glycerophosphoryl diester phosphodiesterase</fullName>
    </submittedName>
</protein>
<dbReference type="InterPro" id="IPR017946">
    <property type="entry name" value="PLC-like_Pdiesterase_TIM-brl"/>
</dbReference>